<sequence length="412" mass="45174">MSGEYGQGFRIILDVSDFSSTHSVFQGPSCIGRTAGNPQALKTTVGLKRRRNELMGKMAKAVAPENSVYLNERHVVAEALLGATRIGNTLIPAVRKLADRWCTGWALINWRLIQRPPTTRNHCRTHTALERTVLSTIPAIWTVSDRVFNCGDDKLLILYLHGLSTGPEQPMLSKSSQFYYGMPTIVLPGDVISAPWLGQKKKKILGNGLVCAPDGTIRSNVAGILHETESSVYVESNETRYLPKSGDLVLGTVIGQSGDFFRVDVGGPQAALLSFLSFEGATKRNRPQLRVGSLVYGQIVMASKNVEPELSCVDNDGRAEGMGIMKEPGLVVQLPLSYARRLLRPDDRLLKLIGAKFKCELVIGMNGQVMIIGTPQTVSAIHQILEKCEETFESNYDKLVESVSSGQKMEED</sequence>
<dbReference type="GO" id="GO:0000177">
    <property type="term" value="C:cytoplasmic exosome (RNase complex)"/>
    <property type="evidence" value="ECO:0007669"/>
    <property type="project" value="TreeGrafter"/>
</dbReference>
<dbReference type="InterPro" id="IPR004088">
    <property type="entry name" value="KH_dom_type_1"/>
</dbReference>
<dbReference type="InterPro" id="IPR036612">
    <property type="entry name" value="KH_dom_type_1_sf"/>
</dbReference>
<dbReference type="AlphaFoldDB" id="A0A7I8XR07"/>
<evidence type="ECO:0000256" key="1">
    <source>
        <dbReference type="ARBA" id="ARBA00004604"/>
    </source>
</evidence>
<comment type="subcellular location">
    <subcellularLocation>
        <location evidence="1">Nucleus</location>
        <location evidence="1">Nucleolus</location>
    </subcellularLocation>
</comment>
<dbReference type="Pfam" id="PF21262">
    <property type="entry name" value="RRP40_S1"/>
    <property type="match status" value="1"/>
</dbReference>
<dbReference type="GO" id="GO:0005730">
    <property type="term" value="C:nucleolus"/>
    <property type="evidence" value="ECO:0007669"/>
    <property type="project" value="UniProtKB-SubCell"/>
</dbReference>
<dbReference type="GO" id="GO:0000467">
    <property type="term" value="P:exonucleolytic trimming to generate mature 3'-end of 5.8S rRNA from tricistronic rRNA transcript (SSU-rRNA, 5.8S rRNA, LSU-rRNA)"/>
    <property type="evidence" value="ECO:0007669"/>
    <property type="project" value="TreeGrafter"/>
</dbReference>
<dbReference type="Pfam" id="PF15985">
    <property type="entry name" value="KH_6"/>
    <property type="match status" value="1"/>
</dbReference>
<dbReference type="EMBL" id="CAJFDI010000001">
    <property type="protein sequence ID" value="CAD5211565.1"/>
    <property type="molecule type" value="Genomic_DNA"/>
</dbReference>
<dbReference type="GO" id="GO:0000176">
    <property type="term" value="C:nuclear exosome (RNase complex)"/>
    <property type="evidence" value="ECO:0007669"/>
    <property type="project" value="TreeGrafter"/>
</dbReference>
<dbReference type="Proteomes" id="UP000659654">
    <property type="component" value="Unassembled WGS sequence"/>
</dbReference>
<dbReference type="GO" id="GO:0034475">
    <property type="term" value="P:U4 snRNA 3'-end processing"/>
    <property type="evidence" value="ECO:0007669"/>
    <property type="project" value="TreeGrafter"/>
</dbReference>
<evidence type="ECO:0000256" key="6">
    <source>
        <dbReference type="ARBA" id="ARBA00030615"/>
    </source>
</evidence>
<accession>A0A7I8XR07</accession>
<evidence type="ECO:0000313" key="8">
    <source>
        <dbReference type="EMBL" id="CAD5211565.1"/>
    </source>
</evidence>
<reference evidence="8" key="1">
    <citation type="submission" date="2020-09" db="EMBL/GenBank/DDBJ databases">
        <authorList>
            <person name="Kikuchi T."/>
        </authorList>
    </citation>
    <scope>NUCLEOTIDE SEQUENCE</scope>
    <source>
        <strain evidence="8">Ka4C1</strain>
    </source>
</reference>
<evidence type="ECO:0000256" key="2">
    <source>
        <dbReference type="ARBA" id="ARBA00007841"/>
    </source>
</evidence>
<dbReference type="PANTHER" id="PTHR21321:SF1">
    <property type="entry name" value="EXOSOME COMPLEX COMPONENT RRP40"/>
    <property type="match status" value="1"/>
</dbReference>
<dbReference type="InterPro" id="IPR026699">
    <property type="entry name" value="Exosome_RNA_bind1/RRP40/RRP4"/>
</dbReference>
<evidence type="ECO:0000313" key="9">
    <source>
        <dbReference type="Proteomes" id="UP000659654"/>
    </source>
</evidence>
<keyword evidence="3" id="KW-0698">rRNA processing</keyword>
<protein>
    <recommendedName>
        <fullName evidence="6">Ribosomal RNA-processing protein 40</fullName>
    </recommendedName>
</protein>
<dbReference type="SUPFAM" id="SSF54791">
    <property type="entry name" value="Eukaryotic type KH-domain (KH-domain type I)"/>
    <property type="match status" value="1"/>
</dbReference>
<name>A0A7I8XR07_BURXY</name>
<evidence type="ECO:0000259" key="7">
    <source>
        <dbReference type="Pfam" id="PF15985"/>
    </source>
</evidence>
<keyword evidence="5" id="KW-0694">RNA-binding</keyword>
<dbReference type="Gene3D" id="2.40.50.100">
    <property type="match status" value="1"/>
</dbReference>
<keyword evidence="9" id="KW-1185">Reference proteome</keyword>
<feature type="domain" description="K Homology" evidence="7">
    <location>
        <begin position="329"/>
        <end position="369"/>
    </location>
</feature>
<organism evidence="8 9">
    <name type="scientific">Bursaphelenchus xylophilus</name>
    <name type="common">Pinewood nematode worm</name>
    <name type="synonym">Aphelenchoides xylophilus</name>
    <dbReference type="NCBI Taxonomy" id="6326"/>
    <lineage>
        <taxon>Eukaryota</taxon>
        <taxon>Metazoa</taxon>
        <taxon>Ecdysozoa</taxon>
        <taxon>Nematoda</taxon>
        <taxon>Chromadorea</taxon>
        <taxon>Rhabditida</taxon>
        <taxon>Tylenchina</taxon>
        <taxon>Tylenchomorpha</taxon>
        <taxon>Aphelenchoidea</taxon>
        <taxon>Aphelenchoididae</taxon>
        <taxon>Bursaphelenchus</taxon>
    </lineage>
</organism>
<dbReference type="Gene3D" id="3.30.1370.10">
    <property type="entry name" value="K Homology domain, type 1"/>
    <property type="match status" value="1"/>
</dbReference>
<dbReference type="InterPro" id="IPR012340">
    <property type="entry name" value="NA-bd_OB-fold"/>
</dbReference>
<gene>
    <name evidence="8" type="ORF">BXYJ_LOCUS2492</name>
</gene>
<dbReference type="SMR" id="A0A7I8XR07"/>
<comment type="similarity">
    <text evidence="2">Belongs to the RRP40 family.</text>
</comment>
<evidence type="ECO:0000256" key="4">
    <source>
        <dbReference type="ARBA" id="ARBA00022835"/>
    </source>
</evidence>
<dbReference type="OrthoDB" id="340500at2759"/>
<dbReference type="CDD" id="cd05790">
    <property type="entry name" value="S1_Rrp40"/>
    <property type="match status" value="1"/>
</dbReference>
<dbReference type="FunFam" id="2.40.50.140:FF:000112">
    <property type="entry name" value="Exosome complex component RRP40"/>
    <property type="match status" value="1"/>
</dbReference>
<dbReference type="InterPro" id="IPR037319">
    <property type="entry name" value="Rrp40_S1"/>
</dbReference>
<comment type="caution">
    <text evidence="8">The sequence shown here is derived from an EMBL/GenBank/DDBJ whole genome shotgun (WGS) entry which is preliminary data.</text>
</comment>
<dbReference type="GO" id="GO:0003723">
    <property type="term" value="F:RNA binding"/>
    <property type="evidence" value="ECO:0007669"/>
    <property type="project" value="UniProtKB-KW"/>
</dbReference>
<evidence type="ECO:0000256" key="5">
    <source>
        <dbReference type="ARBA" id="ARBA00022884"/>
    </source>
</evidence>
<dbReference type="Gene3D" id="2.40.50.140">
    <property type="entry name" value="Nucleic acid-binding proteins"/>
    <property type="match status" value="1"/>
</dbReference>
<dbReference type="GO" id="GO:0071035">
    <property type="term" value="P:nuclear polyadenylation-dependent rRNA catabolic process"/>
    <property type="evidence" value="ECO:0007669"/>
    <property type="project" value="TreeGrafter"/>
</dbReference>
<dbReference type="EMBL" id="CAJFCV020000001">
    <property type="protein sequence ID" value="CAG9088604.1"/>
    <property type="molecule type" value="Genomic_DNA"/>
</dbReference>
<dbReference type="GO" id="GO:0071034">
    <property type="term" value="P:CUT catabolic process"/>
    <property type="evidence" value="ECO:0007669"/>
    <property type="project" value="TreeGrafter"/>
</dbReference>
<dbReference type="SUPFAM" id="SSF50249">
    <property type="entry name" value="Nucleic acid-binding proteins"/>
    <property type="match status" value="1"/>
</dbReference>
<dbReference type="GO" id="GO:0071051">
    <property type="term" value="P:poly(A)-dependent snoRNA 3'-end processing"/>
    <property type="evidence" value="ECO:0007669"/>
    <property type="project" value="TreeGrafter"/>
</dbReference>
<keyword evidence="4" id="KW-0271">Exosome</keyword>
<dbReference type="PANTHER" id="PTHR21321">
    <property type="entry name" value="PNAS-3 RELATED"/>
    <property type="match status" value="1"/>
</dbReference>
<dbReference type="GO" id="GO:0071038">
    <property type="term" value="P:TRAMP-dependent tRNA surveillance pathway"/>
    <property type="evidence" value="ECO:0007669"/>
    <property type="project" value="TreeGrafter"/>
</dbReference>
<evidence type="ECO:0000256" key="3">
    <source>
        <dbReference type="ARBA" id="ARBA00022552"/>
    </source>
</evidence>
<dbReference type="Proteomes" id="UP000582659">
    <property type="component" value="Unassembled WGS sequence"/>
</dbReference>
<proteinExistence type="inferred from homology"/>